<feature type="domain" description="C2 PI3K-type" evidence="2">
    <location>
        <begin position="33"/>
        <end position="184"/>
    </location>
</feature>
<dbReference type="Gene3D" id="2.60.40.150">
    <property type="entry name" value="C2 domain"/>
    <property type="match status" value="1"/>
</dbReference>
<keyword evidence="4" id="KW-1185">Reference proteome</keyword>
<reference evidence="3" key="1">
    <citation type="journal article" date="2023" name="G3 (Bethesda)">
        <title>Whole genome assemblies of Zophobas morio and Tenebrio molitor.</title>
        <authorList>
            <person name="Kaur S."/>
            <person name="Stinson S.A."/>
            <person name="diCenzo G.C."/>
        </authorList>
    </citation>
    <scope>NUCLEOTIDE SEQUENCE</scope>
    <source>
        <strain evidence="3">QUZm001</strain>
    </source>
</reference>
<protein>
    <recommendedName>
        <fullName evidence="2">C2 PI3K-type domain-containing protein</fullName>
    </recommendedName>
</protein>
<comment type="caution">
    <text evidence="3">The sequence shown here is derived from an EMBL/GenBank/DDBJ whole genome shotgun (WGS) entry which is preliminary data.</text>
</comment>
<gene>
    <name evidence="3" type="ORF">Zmor_008848</name>
</gene>
<dbReference type="Pfam" id="PF00792">
    <property type="entry name" value="PI3K_C2"/>
    <property type="match status" value="1"/>
</dbReference>
<dbReference type="Proteomes" id="UP001168821">
    <property type="component" value="Unassembled WGS sequence"/>
</dbReference>
<evidence type="ECO:0000259" key="2">
    <source>
        <dbReference type="PROSITE" id="PS51547"/>
    </source>
</evidence>
<proteinExistence type="inferred from homology"/>
<comment type="similarity">
    <text evidence="1">Belongs to the PI3/PI4-kinase family.</text>
</comment>
<dbReference type="EMBL" id="JALNTZ010002480">
    <property type="protein sequence ID" value="KAJ3617232.1"/>
    <property type="molecule type" value="Genomic_DNA"/>
</dbReference>
<dbReference type="InterPro" id="IPR002420">
    <property type="entry name" value="PI3K-type_C2_dom"/>
</dbReference>
<evidence type="ECO:0000313" key="4">
    <source>
        <dbReference type="Proteomes" id="UP001168821"/>
    </source>
</evidence>
<accession>A0AA38HIJ8</accession>
<organism evidence="3 4">
    <name type="scientific">Zophobas morio</name>
    <dbReference type="NCBI Taxonomy" id="2755281"/>
    <lineage>
        <taxon>Eukaryota</taxon>
        <taxon>Metazoa</taxon>
        <taxon>Ecdysozoa</taxon>
        <taxon>Arthropoda</taxon>
        <taxon>Hexapoda</taxon>
        <taxon>Insecta</taxon>
        <taxon>Pterygota</taxon>
        <taxon>Neoptera</taxon>
        <taxon>Endopterygota</taxon>
        <taxon>Coleoptera</taxon>
        <taxon>Polyphaga</taxon>
        <taxon>Cucujiformia</taxon>
        <taxon>Tenebrionidae</taxon>
        <taxon>Zophobas</taxon>
    </lineage>
</organism>
<dbReference type="SMART" id="SM00142">
    <property type="entry name" value="PI3K_C2"/>
    <property type="match status" value="1"/>
</dbReference>
<name>A0AA38HIJ8_9CUCU</name>
<dbReference type="AlphaFoldDB" id="A0AA38HIJ8"/>
<sequence>MDDGEEKTLEFVYSCDLDSQFKINLRSLDFLSLEKFFIRKFLEAPNNLFYQAFKPPFELFALVKLFSNDNPLCLSARSKSCFIGPGGVWNETISFPIKCNSLPRDACLAFTLYTMFTFGAYEPVGGATISLFKSSGKLREGRQCLELWEDQVADCSYPSLTPGLKKSSTLLSRLNKLLKQYEKGEMKRVYWLDVYTFKKIEKIKLFETKHRSLTRSSRQGHLGKDLKPNPSVRNILNVGLFLFFYPH</sequence>
<evidence type="ECO:0000256" key="1">
    <source>
        <dbReference type="PROSITE-ProRule" id="PRU00880"/>
    </source>
</evidence>
<dbReference type="SUPFAM" id="SSF49562">
    <property type="entry name" value="C2 domain (Calcium/lipid-binding domain, CaLB)"/>
    <property type="match status" value="1"/>
</dbReference>
<evidence type="ECO:0000313" key="3">
    <source>
        <dbReference type="EMBL" id="KAJ3617232.1"/>
    </source>
</evidence>
<dbReference type="InterPro" id="IPR035892">
    <property type="entry name" value="C2_domain_sf"/>
</dbReference>
<dbReference type="PROSITE" id="PS51547">
    <property type="entry name" value="C2_PI3K"/>
    <property type="match status" value="1"/>
</dbReference>